<evidence type="ECO:0000313" key="2">
    <source>
        <dbReference type="Proteomes" id="UP000784294"/>
    </source>
</evidence>
<accession>A0A448XCM1</accession>
<sequence length="160" mass="18059">MYTSRPLIHTLSILVCPASLEFGQSSFTTTLAHLPSSPPSVEQEITYTYHKADQHKSTPSGPLPTGRLRQGCYCLYLTPFLPVELDAWSDNLTVPRLLFSRPLGPVAFPAYFGSTLCPRPLCTHPPRFTDRLGWKVRLRHLRYPLATDRVSISLSFLRQC</sequence>
<keyword evidence="2" id="KW-1185">Reference proteome</keyword>
<evidence type="ECO:0000313" key="1">
    <source>
        <dbReference type="EMBL" id="VEL33728.1"/>
    </source>
</evidence>
<dbReference type="AlphaFoldDB" id="A0A448XCM1"/>
<gene>
    <name evidence="1" type="ORF">PXEA_LOCUS27168</name>
</gene>
<name>A0A448XCM1_9PLAT</name>
<reference evidence="1" key="1">
    <citation type="submission" date="2018-11" db="EMBL/GenBank/DDBJ databases">
        <authorList>
            <consortium name="Pathogen Informatics"/>
        </authorList>
    </citation>
    <scope>NUCLEOTIDE SEQUENCE</scope>
</reference>
<dbReference type="Proteomes" id="UP000784294">
    <property type="component" value="Unassembled WGS sequence"/>
</dbReference>
<dbReference type="EMBL" id="CAAALY010246296">
    <property type="protein sequence ID" value="VEL33728.1"/>
    <property type="molecule type" value="Genomic_DNA"/>
</dbReference>
<protein>
    <submittedName>
        <fullName evidence="1">Uncharacterized protein</fullName>
    </submittedName>
</protein>
<proteinExistence type="predicted"/>
<organism evidence="1 2">
    <name type="scientific">Protopolystoma xenopodis</name>
    <dbReference type="NCBI Taxonomy" id="117903"/>
    <lineage>
        <taxon>Eukaryota</taxon>
        <taxon>Metazoa</taxon>
        <taxon>Spiralia</taxon>
        <taxon>Lophotrochozoa</taxon>
        <taxon>Platyhelminthes</taxon>
        <taxon>Monogenea</taxon>
        <taxon>Polyopisthocotylea</taxon>
        <taxon>Polystomatidea</taxon>
        <taxon>Polystomatidae</taxon>
        <taxon>Protopolystoma</taxon>
    </lineage>
</organism>
<comment type="caution">
    <text evidence="1">The sequence shown here is derived from an EMBL/GenBank/DDBJ whole genome shotgun (WGS) entry which is preliminary data.</text>
</comment>